<evidence type="ECO:0000313" key="2">
    <source>
        <dbReference type="EMBL" id="DAD90510.1"/>
    </source>
</evidence>
<feature type="region of interest" description="Disordered" evidence="1">
    <location>
        <begin position="102"/>
        <end position="125"/>
    </location>
</feature>
<dbReference type="EMBL" id="BK015088">
    <property type="protein sequence ID" value="DAD90510.1"/>
    <property type="molecule type" value="Genomic_DNA"/>
</dbReference>
<accession>A0A8S5N766</accession>
<sequence>MSRNMMNGYPMYPYYGAMRPQNDLLRCTGASGAEQVNLPPETTAAVFDDEQDRVYIVSNVGEITGRPKIRYTFDLVKVETPSDTITRNEFDELRRELADVQHAISRQEAQKSGENTGRADITDPE</sequence>
<name>A0A8S5N766_9CAUD</name>
<protein>
    <submittedName>
        <fullName evidence="2">Uncharacterized protein</fullName>
    </submittedName>
</protein>
<reference evidence="2" key="1">
    <citation type="journal article" date="2021" name="Proc. Natl. Acad. Sci. U.S.A.">
        <title>A Catalog of Tens of Thousands of Viruses from Human Metagenomes Reveals Hidden Associations with Chronic Diseases.</title>
        <authorList>
            <person name="Tisza M.J."/>
            <person name="Buck C.B."/>
        </authorList>
    </citation>
    <scope>NUCLEOTIDE SEQUENCE</scope>
    <source>
        <strain evidence="2">CtiBE32</strain>
    </source>
</reference>
<proteinExistence type="predicted"/>
<organism evidence="2">
    <name type="scientific">Myoviridae sp. ctiBE32</name>
    <dbReference type="NCBI Taxonomy" id="2826685"/>
    <lineage>
        <taxon>Viruses</taxon>
        <taxon>Duplodnaviria</taxon>
        <taxon>Heunggongvirae</taxon>
        <taxon>Uroviricota</taxon>
        <taxon>Caudoviricetes</taxon>
    </lineage>
</organism>
<evidence type="ECO:0000256" key="1">
    <source>
        <dbReference type="SAM" id="MobiDB-lite"/>
    </source>
</evidence>